<reference evidence="2" key="1">
    <citation type="journal article" date="2020" name="Stud. Mycol.">
        <title>101 Dothideomycetes genomes: a test case for predicting lifestyles and emergence of pathogens.</title>
        <authorList>
            <person name="Haridas S."/>
            <person name="Albert R."/>
            <person name="Binder M."/>
            <person name="Bloem J."/>
            <person name="Labutti K."/>
            <person name="Salamov A."/>
            <person name="Andreopoulos B."/>
            <person name="Baker S."/>
            <person name="Barry K."/>
            <person name="Bills G."/>
            <person name="Bluhm B."/>
            <person name="Cannon C."/>
            <person name="Castanera R."/>
            <person name="Culley D."/>
            <person name="Daum C."/>
            <person name="Ezra D."/>
            <person name="Gonzalez J."/>
            <person name="Henrissat B."/>
            <person name="Kuo A."/>
            <person name="Liang C."/>
            <person name="Lipzen A."/>
            <person name="Lutzoni F."/>
            <person name="Magnuson J."/>
            <person name="Mondo S."/>
            <person name="Nolan M."/>
            <person name="Ohm R."/>
            <person name="Pangilinan J."/>
            <person name="Park H.-J."/>
            <person name="Ramirez L."/>
            <person name="Alfaro M."/>
            <person name="Sun H."/>
            <person name="Tritt A."/>
            <person name="Yoshinaga Y."/>
            <person name="Zwiers L.-H."/>
            <person name="Turgeon B."/>
            <person name="Goodwin S."/>
            <person name="Spatafora J."/>
            <person name="Crous P."/>
            <person name="Grigoriev I."/>
        </authorList>
    </citation>
    <scope>NUCLEOTIDE SEQUENCE</scope>
    <source>
        <strain evidence="2">CBS 207.26</strain>
    </source>
</reference>
<dbReference type="PANTHER" id="PTHR10039:SF15">
    <property type="entry name" value="NACHT DOMAIN-CONTAINING PROTEIN"/>
    <property type="match status" value="1"/>
</dbReference>
<dbReference type="EMBL" id="ML994630">
    <property type="protein sequence ID" value="KAF2186396.1"/>
    <property type="molecule type" value="Genomic_DNA"/>
</dbReference>
<feature type="domain" description="GPI inositol-deacylase winged helix" evidence="1">
    <location>
        <begin position="52"/>
        <end position="125"/>
    </location>
</feature>
<dbReference type="PANTHER" id="PTHR10039">
    <property type="entry name" value="AMELOGENIN"/>
    <property type="match status" value="1"/>
</dbReference>
<proteinExistence type="predicted"/>
<evidence type="ECO:0000313" key="3">
    <source>
        <dbReference type="Proteomes" id="UP000800200"/>
    </source>
</evidence>
<name>A0A6A6E992_9PEZI</name>
<dbReference type="OrthoDB" id="195446at2759"/>
<dbReference type="Pfam" id="PF22939">
    <property type="entry name" value="WHD_GPIID"/>
    <property type="match status" value="1"/>
</dbReference>
<protein>
    <recommendedName>
        <fullName evidence="1">GPI inositol-deacylase winged helix domain-containing protein</fullName>
    </recommendedName>
</protein>
<sequence length="191" mass="21530">MFLLAQLHMDLIATKATQNEVRKALENLPQGLDESYKEALRRIESQNHDDCQRAKRTLYWISHALRPLTVAELQSALAVMPGGTRVDHGDLVHQDIILSICAGLVVIDSESSVFRLVHFSAMKFFESIRAAIFPDAQADLASTCLTYISFETFAGGPCPTNEQLESRLRENPLFIIQRRHQSHGTSFESWC</sequence>
<evidence type="ECO:0000259" key="1">
    <source>
        <dbReference type="Pfam" id="PF22939"/>
    </source>
</evidence>
<keyword evidence="3" id="KW-1185">Reference proteome</keyword>
<dbReference type="InterPro" id="IPR054471">
    <property type="entry name" value="GPIID_WHD"/>
</dbReference>
<organism evidence="2 3">
    <name type="scientific">Zopfia rhizophila CBS 207.26</name>
    <dbReference type="NCBI Taxonomy" id="1314779"/>
    <lineage>
        <taxon>Eukaryota</taxon>
        <taxon>Fungi</taxon>
        <taxon>Dikarya</taxon>
        <taxon>Ascomycota</taxon>
        <taxon>Pezizomycotina</taxon>
        <taxon>Dothideomycetes</taxon>
        <taxon>Dothideomycetes incertae sedis</taxon>
        <taxon>Zopfiaceae</taxon>
        <taxon>Zopfia</taxon>
    </lineage>
</organism>
<evidence type="ECO:0000313" key="2">
    <source>
        <dbReference type="EMBL" id="KAF2186396.1"/>
    </source>
</evidence>
<dbReference type="AlphaFoldDB" id="A0A6A6E992"/>
<accession>A0A6A6E992</accession>
<gene>
    <name evidence="2" type="ORF">K469DRAFT_726396</name>
</gene>
<dbReference type="Proteomes" id="UP000800200">
    <property type="component" value="Unassembled WGS sequence"/>
</dbReference>